<evidence type="ECO:0000313" key="2">
    <source>
        <dbReference type="EMBL" id="KAG7191552.1"/>
    </source>
</evidence>
<dbReference type="GO" id="GO:0031297">
    <property type="term" value="P:replication fork processing"/>
    <property type="evidence" value="ECO:0007669"/>
    <property type="project" value="InterPro"/>
</dbReference>
<dbReference type="EMBL" id="JAHMUF010000027">
    <property type="protein sequence ID" value="KAG7191552.1"/>
    <property type="molecule type" value="Genomic_DNA"/>
</dbReference>
<dbReference type="InterPro" id="IPR019021">
    <property type="entry name" value="Mms22"/>
</dbReference>
<proteinExistence type="predicted"/>
<accession>A0A9P7V5B5</accession>
<evidence type="ECO:0000313" key="3">
    <source>
        <dbReference type="Proteomes" id="UP000790833"/>
    </source>
</evidence>
<keyword evidence="3" id="KW-1185">Reference proteome</keyword>
<reference evidence="2" key="1">
    <citation type="submission" date="2021-03" db="EMBL/GenBank/DDBJ databases">
        <authorList>
            <person name="Palmer J.M."/>
        </authorList>
    </citation>
    <scope>NUCLEOTIDE SEQUENCE</scope>
    <source>
        <strain evidence="2">ARV_011</strain>
    </source>
</reference>
<feature type="region of interest" description="Disordered" evidence="1">
    <location>
        <begin position="358"/>
        <end position="377"/>
    </location>
</feature>
<feature type="region of interest" description="Disordered" evidence="1">
    <location>
        <begin position="186"/>
        <end position="221"/>
    </location>
</feature>
<dbReference type="GO" id="GO:0006281">
    <property type="term" value="P:DNA repair"/>
    <property type="evidence" value="ECO:0007669"/>
    <property type="project" value="InterPro"/>
</dbReference>
<dbReference type="RefSeq" id="XP_043047104.1">
    <property type="nucleotide sequence ID" value="XM_043193794.1"/>
</dbReference>
<protein>
    <submittedName>
        <fullName evidence="2">Uncharacterized protein</fullName>
    </submittedName>
</protein>
<organism evidence="2 3">
    <name type="scientific">Scheffersomyces spartinae</name>
    <dbReference type="NCBI Taxonomy" id="45513"/>
    <lineage>
        <taxon>Eukaryota</taxon>
        <taxon>Fungi</taxon>
        <taxon>Dikarya</taxon>
        <taxon>Ascomycota</taxon>
        <taxon>Saccharomycotina</taxon>
        <taxon>Pichiomycetes</taxon>
        <taxon>Debaryomycetaceae</taxon>
        <taxon>Scheffersomyces</taxon>
    </lineage>
</organism>
<feature type="compositionally biased region" description="Basic residues" evidence="1">
    <location>
        <begin position="414"/>
        <end position="426"/>
    </location>
</feature>
<dbReference type="GO" id="GO:0005634">
    <property type="term" value="C:nucleus"/>
    <property type="evidence" value="ECO:0007669"/>
    <property type="project" value="InterPro"/>
</dbReference>
<feature type="region of interest" description="Disordered" evidence="1">
    <location>
        <begin position="301"/>
        <end position="321"/>
    </location>
</feature>
<evidence type="ECO:0000256" key="1">
    <source>
        <dbReference type="SAM" id="MobiDB-lite"/>
    </source>
</evidence>
<feature type="region of interest" description="Disordered" evidence="1">
    <location>
        <begin position="414"/>
        <end position="475"/>
    </location>
</feature>
<gene>
    <name evidence="2" type="ORF">KQ657_003058</name>
</gene>
<name>A0A9P7V5B5_9ASCO</name>
<comment type="caution">
    <text evidence="2">The sequence shown here is derived from an EMBL/GenBank/DDBJ whole genome shotgun (WGS) entry which is preliminary data.</text>
</comment>
<dbReference type="Proteomes" id="UP000790833">
    <property type="component" value="Unassembled WGS sequence"/>
</dbReference>
<feature type="compositionally biased region" description="Basic residues" evidence="1">
    <location>
        <begin position="308"/>
        <end position="319"/>
    </location>
</feature>
<dbReference type="Pfam" id="PF09462">
    <property type="entry name" value="Mus7"/>
    <property type="match status" value="1"/>
</dbReference>
<feature type="compositionally biased region" description="Acidic residues" evidence="1">
    <location>
        <begin position="186"/>
        <end position="204"/>
    </location>
</feature>
<dbReference type="OrthoDB" id="4018542at2759"/>
<dbReference type="GeneID" id="66116432"/>
<sequence length="1464" mass="170382">MDSISDSEDDGGPLSVGDISRIRLKSSLQSLTPTDHQIITSYLLQSKYALLLKENEDEEEVNGNDGRDAVVVDSISQKNDDDLQLLEMYVDRSHELRSRRSLRKRNFASTHPYLADQAHWLGLCSPNYLNDIYKDEQDVKKIVLFLNKLYASKKQRYPKEDKYKAKSFYAHLGKAALQYRLEMEDEDEVESYVQEEEEEEEEETQLGNVHSDADADNDADFDFEMPVDEEDINNARGGDVSGKTVRSAVRSRNIVLDDDDDDDSSSEDDQEYILVGGRRRKLKLILRGVLPETAKRMNLFSSQEPKKRPDKHFHHHHQQPIRQGVAIKKVSKNKGKTYHSIDEFRDFIDDASSSRIQDIVDPPTPLYGSSSSNDSDDSLIIVEESNNNNGDSDSDIRESDYIDPLFSGIRAKTKQNNKYKQKKKMYKQSTLGTTTIRRKRHKSATAVSSSLIPSTRKRTTSSSSRGLPRRRISSKVSAPTKVRNKYISNSLFPTSFPIDRYYIRRPPNIFTTVLEAESKKRYLESKMIQEQRSRPLTMVNFNAEILDGPIDIPSSVFPQDYILNAIKFPDLERLSEGEPLLDLQREDSITITYNANSYFLSLIDKGTSFRHMEKIINQMASSIKENKLNATAFYASVRGLLLWNMVSQEPPKHRIIRSLKVLILIMFKHCKESRRLDLFHLIPYPIFMLFQCLMLQRRHSLNDYELLKLLKTYSSVYWSIFFQYFNDILELEDIYPNKVSKENEALVIMKLINQHDWWTPIETAIESLPKTIDLFDTLDLLYFLACYYSNSRSNWRCFMVLYERISMLLLLLIHNHFMEIVISLIETKGWTLNDGLMSLLFSTITKRRFTNFEDERSAHLIGFVHSRQDILPDTFMNGFLFLLYSYISDLPVEGNNHKRSIVKFMVSGSVVSATASEGLKVKKQVLINRLNHVLILLQLSSFDLQSAFTDILGSILDGSDIELDKLVFLAIQTYVEIVDTRARRRPLTVLKEFLQIVIEHYGSVLEATKLWKVVIKYYQETLTSQESVKVIERLTLTKDTTILLGITSWTLKSVLLSITVTQSNVYRKLVTKFLAVLHLEMVSMDYRKSPQLVEQLINVIVRLEYVANDRNWSVLVFQKFQFLGNPALREEYSLYFYYQVLDYWGLDNLIDNILISLLQALARNRHNHYLIMLWSRLTNSGSPLFVSQTYRDDHQSREQIAETLLTNLNDTREMTDNAKTNYFHELLVQMNNEFDVYYQSRPFKLYYKSIIRTLQNHCRQFIANEMAFKSLVEKLGILEIELRKYDVIKSPLRDQLEQVHSALVNSIHFQRDYTLELKKWVFYENFTVVFQLVDIYIRSLKESSSSSNQDRLWVYLIFMIRFILVGFMEMKIPFSTMEFMGFVEILSTVPSIDSCSPYQNQFVEFSVDIFNEALVATTGYFEYNLVVEAFNRFNDKALDPVPPPKLTNIPIHHLQQNIPRLCYH</sequence>